<dbReference type="GO" id="GO:0006368">
    <property type="term" value="P:transcription elongation by RNA polymerase II"/>
    <property type="evidence" value="ECO:0007669"/>
    <property type="project" value="InterPro"/>
</dbReference>
<feature type="compositionally biased region" description="Basic and acidic residues" evidence="9">
    <location>
        <begin position="598"/>
        <end position="613"/>
    </location>
</feature>
<dbReference type="Pfam" id="PF07500">
    <property type="entry name" value="TFIIS_M"/>
    <property type="match status" value="1"/>
</dbReference>
<feature type="compositionally biased region" description="Basic and acidic residues" evidence="9">
    <location>
        <begin position="486"/>
        <end position="497"/>
    </location>
</feature>
<dbReference type="InterPro" id="IPR001420">
    <property type="entry name" value="X_opioid_rcpt"/>
</dbReference>
<gene>
    <name evidence="12" type="primary">OPRL1</name>
</gene>
<dbReference type="PROSITE" id="PS51133">
    <property type="entry name" value="ZF_TFIIS_2"/>
    <property type="match status" value="1"/>
</dbReference>
<feature type="compositionally biased region" description="Basic and acidic residues" evidence="9">
    <location>
        <begin position="108"/>
        <end position="118"/>
    </location>
</feature>
<feature type="region of interest" description="Disordered" evidence="9">
    <location>
        <begin position="466"/>
        <end position="751"/>
    </location>
</feature>
<feature type="compositionally biased region" description="Gly residues" evidence="9">
    <location>
        <begin position="636"/>
        <end position="648"/>
    </location>
</feature>
<feature type="compositionally biased region" description="Basic and acidic residues" evidence="9">
    <location>
        <begin position="722"/>
        <end position="736"/>
    </location>
</feature>
<dbReference type="InterPro" id="IPR003618">
    <property type="entry name" value="TFIIS_cen_dom"/>
</dbReference>
<dbReference type="Proteomes" id="UP000002254">
    <property type="component" value="Chromosome 24"/>
</dbReference>
<dbReference type="Pfam" id="PF01096">
    <property type="entry name" value="Zn_ribbon_TFIIS"/>
    <property type="match status" value="1"/>
</dbReference>
<keyword evidence="5" id="KW-0862">Zinc</keyword>
<evidence type="ECO:0000259" key="11">
    <source>
        <dbReference type="PROSITE" id="PS51321"/>
    </source>
</evidence>
<dbReference type="PROSITE" id="PS00466">
    <property type="entry name" value="ZF_TFIIS_1"/>
    <property type="match status" value="1"/>
</dbReference>
<comment type="similarity">
    <text evidence="2">Belongs to the TFS-II family.</text>
</comment>
<dbReference type="FunCoup" id="A0A8P0PKW8">
    <property type="interactions" value="2287"/>
</dbReference>
<dbReference type="PRINTS" id="PR00547">
    <property type="entry name" value="XOPIOIDR"/>
</dbReference>
<dbReference type="SUPFAM" id="SSF57783">
    <property type="entry name" value="Zinc beta-ribbon"/>
    <property type="match status" value="1"/>
</dbReference>
<proteinExistence type="inferred from homology"/>
<dbReference type="GO" id="GO:0008270">
    <property type="term" value="F:zinc ion binding"/>
    <property type="evidence" value="ECO:0007669"/>
    <property type="project" value="UniProtKB-KW"/>
</dbReference>
<dbReference type="GO" id="GO:0016020">
    <property type="term" value="C:membrane"/>
    <property type="evidence" value="ECO:0007669"/>
    <property type="project" value="InterPro"/>
</dbReference>
<dbReference type="PROSITE" id="PS51321">
    <property type="entry name" value="TFIIS_CENTRAL"/>
    <property type="match status" value="1"/>
</dbReference>
<dbReference type="GO" id="GO:0003676">
    <property type="term" value="F:nucleic acid binding"/>
    <property type="evidence" value="ECO:0007669"/>
    <property type="project" value="InterPro"/>
</dbReference>
<feature type="compositionally biased region" description="Basic and acidic residues" evidence="9">
    <location>
        <begin position="702"/>
        <end position="711"/>
    </location>
</feature>
<dbReference type="Gene3D" id="1.10.472.30">
    <property type="entry name" value="Transcription elongation factor S-II, central domain"/>
    <property type="match status" value="1"/>
</dbReference>
<evidence type="ECO:0000256" key="2">
    <source>
        <dbReference type="ARBA" id="ARBA00009647"/>
    </source>
</evidence>
<evidence type="ECO:0000256" key="7">
    <source>
        <dbReference type="ARBA" id="ARBA00025408"/>
    </source>
</evidence>
<dbReference type="NCBIfam" id="TIGR01385">
    <property type="entry name" value="TFSII"/>
    <property type="match status" value="1"/>
</dbReference>
<dbReference type="SUPFAM" id="SSF46942">
    <property type="entry name" value="Elongation factor TFIIS domain 2"/>
    <property type="match status" value="1"/>
</dbReference>
<evidence type="ECO:0000256" key="8">
    <source>
        <dbReference type="PROSITE-ProRule" id="PRU00472"/>
    </source>
</evidence>
<evidence type="ECO:0000313" key="13">
    <source>
        <dbReference type="Proteomes" id="UP000002254"/>
    </source>
</evidence>
<dbReference type="CDD" id="cd13749">
    <property type="entry name" value="Zn-ribbon_TFIIS"/>
    <property type="match status" value="1"/>
</dbReference>
<dbReference type="GO" id="GO:0005634">
    <property type="term" value="C:nucleus"/>
    <property type="evidence" value="ECO:0007669"/>
    <property type="project" value="UniProtKB-SubCell"/>
</dbReference>
<dbReference type="Ensembl" id="ENSCAFT00000098109.1">
    <property type="protein sequence ID" value="ENSCAFP00000071045.1"/>
    <property type="gene ID" value="ENSCAFG00000013179.5"/>
</dbReference>
<dbReference type="InterPro" id="IPR001222">
    <property type="entry name" value="Znf_TFIIS"/>
</dbReference>
<dbReference type="SMART" id="SM00440">
    <property type="entry name" value="ZnF_C2C2"/>
    <property type="match status" value="1"/>
</dbReference>
<organism evidence="12 13">
    <name type="scientific">Canis lupus familiaris</name>
    <name type="common">Dog</name>
    <name type="synonym">Canis familiaris</name>
    <dbReference type="NCBI Taxonomy" id="9615"/>
    <lineage>
        <taxon>Eukaryota</taxon>
        <taxon>Metazoa</taxon>
        <taxon>Chordata</taxon>
        <taxon>Craniata</taxon>
        <taxon>Vertebrata</taxon>
        <taxon>Euteleostomi</taxon>
        <taxon>Mammalia</taxon>
        <taxon>Eutheria</taxon>
        <taxon>Laurasiatheria</taxon>
        <taxon>Carnivora</taxon>
        <taxon>Caniformia</taxon>
        <taxon>Canidae</taxon>
        <taxon>Canis</taxon>
    </lineage>
</organism>
<evidence type="ECO:0000259" key="10">
    <source>
        <dbReference type="PROSITE" id="PS51133"/>
    </source>
</evidence>
<dbReference type="Gene3D" id="2.20.25.10">
    <property type="match status" value="1"/>
</dbReference>
<keyword evidence="6" id="KW-0539">Nucleus</keyword>
<dbReference type="AlphaFoldDB" id="A0A8P0PKW8"/>
<evidence type="ECO:0000256" key="6">
    <source>
        <dbReference type="ARBA" id="ARBA00023242"/>
    </source>
</evidence>
<comment type="subcellular location">
    <subcellularLocation>
        <location evidence="1">Nucleus</location>
    </subcellularLocation>
</comment>
<evidence type="ECO:0000313" key="12">
    <source>
        <dbReference type="Ensembl" id="ENSCAFP00000071045.1"/>
    </source>
</evidence>
<reference evidence="12 13" key="1">
    <citation type="journal article" date="2005" name="Nature">
        <title>Genome sequence, comparative analysis and haplotype structure of the domestic dog.</title>
        <authorList>
            <consortium name="Broad Sequencing Platform"/>
            <person name="Lindblad-Toh K."/>
            <person name="Wade C.M."/>
            <person name="Mikkelsen T.S."/>
            <person name="Karlsson E.K."/>
            <person name="Jaffe D.B."/>
            <person name="Kamal M."/>
            <person name="Clamp M."/>
            <person name="Chang J.L."/>
            <person name="Kulbokas E.J. III"/>
            <person name="Zody M.C."/>
            <person name="Mauceli E."/>
            <person name="Xie X."/>
            <person name="Breen M."/>
            <person name="Wayne R.K."/>
            <person name="Ostrander E.A."/>
            <person name="Ponting C.P."/>
            <person name="Galibert F."/>
            <person name="Smith D.R."/>
            <person name="DeJong P.J."/>
            <person name="Kirkness E."/>
            <person name="Alvarez P."/>
            <person name="Biagi T."/>
            <person name="Brockman W."/>
            <person name="Butler J."/>
            <person name="Chin C.W."/>
            <person name="Cook A."/>
            <person name="Cuff J."/>
            <person name="Daly M.J."/>
            <person name="DeCaprio D."/>
            <person name="Gnerre S."/>
            <person name="Grabherr M."/>
            <person name="Kellis M."/>
            <person name="Kleber M."/>
            <person name="Bardeleben C."/>
            <person name="Goodstadt L."/>
            <person name="Heger A."/>
            <person name="Hitte C."/>
            <person name="Kim L."/>
            <person name="Koepfli K.P."/>
            <person name="Parker H.G."/>
            <person name="Pollinger J.P."/>
            <person name="Searle S.M."/>
            <person name="Sutter N.B."/>
            <person name="Thomas R."/>
            <person name="Webber C."/>
            <person name="Baldwin J."/>
            <person name="Abebe A."/>
            <person name="Abouelleil A."/>
            <person name="Aftuck L."/>
            <person name="Ait-Zahra M."/>
            <person name="Aldredge T."/>
            <person name="Allen N."/>
            <person name="An P."/>
            <person name="Anderson S."/>
            <person name="Antoine C."/>
            <person name="Arachchi H."/>
            <person name="Aslam A."/>
            <person name="Ayotte L."/>
            <person name="Bachantsang P."/>
            <person name="Barry A."/>
            <person name="Bayul T."/>
            <person name="Benamara M."/>
            <person name="Berlin A."/>
            <person name="Bessette D."/>
            <person name="Blitshteyn B."/>
            <person name="Bloom T."/>
            <person name="Blye J."/>
            <person name="Boguslavskiy L."/>
            <person name="Bonnet C."/>
            <person name="Boukhgalter B."/>
            <person name="Brown A."/>
            <person name="Cahill P."/>
            <person name="Calixte N."/>
            <person name="Camarata J."/>
            <person name="Cheshatsang Y."/>
            <person name="Chu J."/>
            <person name="Citroen M."/>
            <person name="Collymore A."/>
            <person name="Cooke P."/>
            <person name="Dawoe T."/>
            <person name="Daza R."/>
            <person name="Decktor K."/>
            <person name="DeGray S."/>
            <person name="Dhargay N."/>
            <person name="Dooley K."/>
            <person name="Dooley K."/>
            <person name="Dorje P."/>
            <person name="Dorjee K."/>
            <person name="Dorris L."/>
            <person name="Duffey N."/>
            <person name="Dupes A."/>
            <person name="Egbiremolen O."/>
            <person name="Elong R."/>
            <person name="Falk J."/>
            <person name="Farina A."/>
            <person name="Faro S."/>
            <person name="Ferguson D."/>
            <person name="Ferreira P."/>
            <person name="Fisher S."/>
            <person name="FitzGerald M."/>
            <person name="Foley K."/>
            <person name="Foley C."/>
            <person name="Franke A."/>
            <person name="Friedrich D."/>
            <person name="Gage D."/>
            <person name="Garber M."/>
            <person name="Gearin G."/>
            <person name="Giannoukos G."/>
            <person name="Goode T."/>
            <person name="Goyette A."/>
            <person name="Graham J."/>
            <person name="Grandbois E."/>
            <person name="Gyaltsen K."/>
            <person name="Hafez N."/>
            <person name="Hagopian D."/>
            <person name="Hagos B."/>
            <person name="Hall J."/>
            <person name="Healy C."/>
            <person name="Hegarty R."/>
            <person name="Honan T."/>
            <person name="Horn A."/>
            <person name="Houde N."/>
            <person name="Hughes L."/>
            <person name="Hunnicutt L."/>
            <person name="Husby M."/>
            <person name="Jester B."/>
            <person name="Jones C."/>
            <person name="Kamat A."/>
            <person name="Kanga B."/>
            <person name="Kells C."/>
            <person name="Khazanovich D."/>
            <person name="Kieu A.C."/>
            <person name="Kisner P."/>
            <person name="Kumar M."/>
            <person name="Lance K."/>
            <person name="Landers T."/>
            <person name="Lara M."/>
            <person name="Lee W."/>
            <person name="Leger J.P."/>
            <person name="Lennon N."/>
            <person name="Leuper L."/>
            <person name="LeVine S."/>
            <person name="Liu J."/>
            <person name="Liu X."/>
            <person name="Lokyitsang Y."/>
            <person name="Lokyitsang T."/>
            <person name="Lui A."/>
            <person name="Macdonald J."/>
            <person name="Major J."/>
            <person name="Marabella R."/>
            <person name="Maru K."/>
            <person name="Matthews C."/>
            <person name="McDonough S."/>
            <person name="Mehta T."/>
            <person name="Meldrim J."/>
            <person name="Melnikov A."/>
            <person name="Meneus L."/>
            <person name="Mihalev A."/>
            <person name="Mihova T."/>
            <person name="Miller K."/>
            <person name="Mittelman R."/>
            <person name="Mlenga V."/>
            <person name="Mulrain L."/>
            <person name="Munson G."/>
            <person name="Navidi A."/>
            <person name="Naylor J."/>
            <person name="Nguyen T."/>
            <person name="Nguyen N."/>
            <person name="Nguyen C."/>
            <person name="Nguyen T."/>
            <person name="Nicol R."/>
            <person name="Norbu N."/>
            <person name="Norbu C."/>
            <person name="Novod N."/>
            <person name="Nyima T."/>
            <person name="Olandt P."/>
            <person name="O'Neill B."/>
            <person name="O'Neill K."/>
            <person name="Osman S."/>
            <person name="Oyono L."/>
            <person name="Patti C."/>
            <person name="Perrin D."/>
            <person name="Phunkhang P."/>
            <person name="Pierre F."/>
            <person name="Priest M."/>
            <person name="Rachupka A."/>
            <person name="Raghuraman S."/>
            <person name="Rameau R."/>
            <person name="Ray V."/>
            <person name="Raymond C."/>
            <person name="Rege F."/>
            <person name="Rise C."/>
            <person name="Rogers J."/>
            <person name="Rogov P."/>
            <person name="Sahalie J."/>
            <person name="Settipalli S."/>
            <person name="Sharpe T."/>
            <person name="Shea T."/>
            <person name="Sheehan M."/>
            <person name="Sherpa N."/>
            <person name="Shi J."/>
            <person name="Shih D."/>
            <person name="Sloan J."/>
            <person name="Smith C."/>
            <person name="Sparrow T."/>
            <person name="Stalker J."/>
            <person name="Stange-Thomann N."/>
            <person name="Stavropoulos S."/>
            <person name="Stone C."/>
            <person name="Stone S."/>
            <person name="Sykes S."/>
            <person name="Tchuinga P."/>
            <person name="Tenzing P."/>
            <person name="Tesfaye S."/>
            <person name="Thoulutsang D."/>
            <person name="Thoulutsang Y."/>
            <person name="Topham K."/>
            <person name="Topping I."/>
            <person name="Tsamla T."/>
            <person name="Vassiliev H."/>
            <person name="Venkataraman V."/>
            <person name="Vo A."/>
            <person name="Wangchuk T."/>
            <person name="Wangdi T."/>
            <person name="Weiand M."/>
            <person name="Wilkinson J."/>
            <person name="Wilson A."/>
            <person name="Yadav S."/>
            <person name="Yang S."/>
            <person name="Yang X."/>
            <person name="Young G."/>
            <person name="Yu Q."/>
            <person name="Zainoun J."/>
            <person name="Zembek L."/>
            <person name="Zimmer A."/>
            <person name="Lander E.S."/>
        </authorList>
    </citation>
    <scope>NUCLEOTIDE SEQUENCE [LARGE SCALE GENOMIC DNA]</scope>
    <source>
        <strain evidence="12">Boxer</strain>
    </source>
</reference>
<keyword evidence="4 8" id="KW-0863">Zinc-finger</keyword>
<feature type="region of interest" description="Disordered" evidence="9">
    <location>
        <begin position="108"/>
        <end position="143"/>
    </location>
</feature>
<evidence type="ECO:0000256" key="4">
    <source>
        <dbReference type="ARBA" id="ARBA00022771"/>
    </source>
</evidence>
<dbReference type="SMART" id="SM00510">
    <property type="entry name" value="TFS2M"/>
    <property type="match status" value="1"/>
</dbReference>
<evidence type="ECO:0000256" key="1">
    <source>
        <dbReference type="ARBA" id="ARBA00004123"/>
    </source>
</evidence>
<protein>
    <submittedName>
        <fullName evidence="12">Opioid related nociceptin receptor 1</fullName>
    </submittedName>
</protein>
<feature type="compositionally biased region" description="Low complexity" evidence="9">
    <location>
        <begin position="526"/>
        <end position="544"/>
    </location>
</feature>
<reference evidence="12" key="2">
    <citation type="submission" date="2025-08" db="UniProtKB">
        <authorList>
            <consortium name="Ensembl"/>
        </authorList>
    </citation>
    <scope>IDENTIFICATION</scope>
</reference>
<feature type="compositionally biased region" description="Low complexity" evidence="9">
    <location>
        <begin position="683"/>
        <end position="701"/>
    </location>
</feature>
<dbReference type="GO" id="GO:0001626">
    <property type="term" value="F:nociceptin receptor activity"/>
    <property type="evidence" value="ECO:0007669"/>
    <property type="project" value="InterPro"/>
</dbReference>
<keyword evidence="3" id="KW-0479">Metal-binding</keyword>
<sequence length="955" mass="100487">MCDMETQALFFPSRFYLFEGIPGWLSGLAPAFSPGHDPGVPGSSPALGSLHGACFSFCLCLCLSLSVSIINKYLKKRFYLFERVREESRSRAGAEGAGEAGSLRAELDVRTSGRDRARSRSRCPPAGASQAPPTQAAGAGSSARATGRTAVAGRGPGLCCAQSWYCRETWVVASFAARGTTCFHWRPTGRIQGYELEALLPTGQSARAPVWCSLAAQVSGPPLCRPVSHLPACQWPWAQDTDIRLLPCTAPRPAVGHTGTPRRGRGLEGTLLCCPRSQATLTWAQRAFTGAPAAEVTTDVLVPRSPLFTTCRRGSSPLSGRHHHLPFTDGETEAQRSAVGLKCRARDSCPAAAPGASAAPLAPSEPEPALASSRPCIRLQPPPLWGGACGPEGTRGGSAGVGAAGARGWRWAWGGARGVEVGVRGVGVRVGGARGGGGGARGGGACGWRRGRGVRGGGVGRVGVGARAGGVRGLPRGPAAPGQHSARWEKDSKRAEKGTAGPGRAFAGPTEPTHGPLGRRVREGRPLAPRSAAPSAGSPARAGPCGTASRPSASASCGGPRRDYTSQKATRSRVSSGACGPARGERARLPAAGTTCPREQRGDRGGRGFERRVSRPRRGCVGCDGCGRRRRAGQGSRPGGRGWRGGRWGPCPRGDDGQGGGDRADRPQAGQDGDQEECGGSHGPAAGAEGHAGHAAPASDASDAKAREQRRAGPPPTSSSKEAPEAKDPSRKRPELPRVPSAPRITTFPPVPVTCDAVRNKCREMLTAALQTDHDHMAVGADCEGLSAQIEECIFRDVGNTDMKYKNRVRSRISNLKDAKNPDLRRNVLCGVITPQQIAVMTSEEMASDELKEIRKAMTKEAIREHQMARTGGTQTDLFTCGRCRRKNCTYTQVQTRSSDEPMTTFVVCNECGNRWKFCCAPALRREMQVSDRVRSIAKDVALACKTSETVPRPA</sequence>
<dbReference type="InterPro" id="IPR006289">
    <property type="entry name" value="TFSII"/>
</dbReference>
<accession>A0A8P0PKW8</accession>
<dbReference type="PANTHER" id="PTHR11477:SF3">
    <property type="entry name" value="TRANSCRIPTION ELONGATION FACTOR A PROTEIN 2"/>
    <property type="match status" value="1"/>
</dbReference>
<feature type="compositionally biased region" description="Low complexity" evidence="9">
    <location>
        <begin position="473"/>
        <end position="482"/>
    </location>
</feature>
<feature type="domain" description="TFIIS central" evidence="11">
    <location>
        <begin position="758"/>
        <end position="874"/>
    </location>
</feature>
<dbReference type="FunFam" id="2.20.25.10:FF:000001">
    <property type="entry name" value="Probable Transcription elongation factor S-II"/>
    <property type="match status" value="1"/>
</dbReference>
<feature type="domain" description="TFIIS-type" evidence="10">
    <location>
        <begin position="877"/>
        <end position="917"/>
    </location>
</feature>
<evidence type="ECO:0000256" key="9">
    <source>
        <dbReference type="SAM" id="MobiDB-lite"/>
    </source>
</evidence>
<dbReference type="InterPro" id="IPR036575">
    <property type="entry name" value="TFIIS_cen_dom_sf"/>
</dbReference>
<evidence type="ECO:0000256" key="5">
    <source>
        <dbReference type="ARBA" id="ARBA00022833"/>
    </source>
</evidence>
<comment type="function">
    <text evidence="7">Necessary for efficient RNA polymerase II transcription elongation past template-encoded arresting sites. The arresting sites in DNA have the property of trapping a certain fraction of elongating RNA polymerases that pass through, resulting in locked ternary complexes. Cleavage of the nascent transcript by S-II allows the resumption of elongation from the new 3'-terminus.</text>
</comment>
<name>A0A8P0PKW8_CANLF</name>
<evidence type="ECO:0000256" key="3">
    <source>
        <dbReference type="ARBA" id="ARBA00022723"/>
    </source>
</evidence>
<dbReference type="PANTHER" id="PTHR11477">
    <property type="entry name" value="TRANSCRIPTION FACTOR S-II ZINC FINGER DOMAIN-CONTAINING PROTEIN"/>
    <property type="match status" value="1"/>
</dbReference>
<feature type="compositionally biased region" description="Polar residues" evidence="9">
    <location>
        <begin position="566"/>
        <end position="575"/>
    </location>
</feature>